<evidence type="ECO:0008006" key="3">
    <source>
        <dbReference type="Google" id="ProtNLM"/>
    </source>
</evidence>
<sequence length="46" mass="4800">MFDEQLSTARELIAALPAAVESTGARLSEAATAYDETERANTGSLA</sequence>
<protein>
    <recommendedName>
        <fullName evidence="3">Excreted virulence factor EspC (Type VII ESX diderm)</fullName>
    </recommendedName>
</protein>
<gene>
    <name evidence="1" type="ORF">LV75_004259</name>
</gene>
<evidence type="ECO:0000313" key="1">
    <source>
        <dbReference type="EMBL" id="MCP2271745.1"/>
    </source>
</evidence>
<organism evidence="1 2">
    <name type="scientific">Actinokineospora diospyrosa</name>
    <dbReference type="NCBI Taxonomy" id="103728"/>
    <lineage>
        <taxon>Bacteria</taxon>
        <taxon>Bacillati</taxon>
        <taxon>Actinomycetota</taxon>
        <taxon>Actinomycetes</taxon>
        <taxon>Pseudonocardiales</taxon>
        <taxon>Pseudonocardiaceae</taxon>
        <taxon>Actinokineospora</taxon>
    </lineage>
</organism>
<accession>A0ABT1IGI6</accession>
<proteinExistence type="predicted"/>
<comment type="caution">
    <text evidence="1">The sequence shown here is derived from an EMBL/GenBank/DDBJ whole genome shotgun (WGS) entry which is preliminary data.</text>
</comment>
<dbReference type="Proteomes" id="UP001205185">
    <property type="component" value="Unassembled WGS sequence"/>
</dbReference>
<reference evidence="1 2" key="1">
    <citation type="submission" date="2022-06" db="EMBL/GenBank/DDBJ databases">
        <title>Genomic Encyclopedia of Archaeal and Bacterial Type Strains, Phase II (KMG-II): from individual species to whole genera.</title>
        <authorList>
            <person name="Goeker M."/>
        </authorList>
    </citation>
    <scope>NUCLEOTIDE SEQUENCE [LARGE SCALE GENOMIC DNA]</scope>
    <source>
        <strain evidence="1 2">DSM 44255</strain>
    </source>
</reference>
<dbReference type="RefSeq" id="WP_253888711.1">
    <property type="nucleotide sequence ID" value="NZ_BAAAVB010000003.1"/>
</dbReference>
<keyword evidence="2" id="KW-1185">Reference proteome</keyword>
<evidence type="ECO:0000313" key="2">
    <source>
        <dbReference type="Proteomes" id="UP001205185"/>
    </source>
</evidence>
<name>A0ABT1IGI6_9PSEU</name>
<dbReference type="EMBL" id="JAMTCO010000010">
    <property type="protein sequence ID" value="MCP2271745.1"/>
    <property type="molecule type" value="Genomic_DNA"/>
</dbReference>